<feature type="domain" description="DAGKc" evidence="2">
    <location>
        <begin position="21"/>
        <end position="154"/>
    </location>
</feature>
<dbReference type="AlphaFoldDB" id="A0A1E3H1Q2"/>
<organism evidence="3 4">
    <name type="scientific">Methylobrevis pamukkalensis</name>
    <dbReference type="NCBI Taxonomy" id="1439726"/>
    <lineage>
        <taxon>Bacteria</taxon>
        <taxon>Pseudomonadati</taxon>
        <taxon>Pseudomonadota</taxon>
        <taxon>Alphaproteobacteria</taxon>
        <taxon>Hyphomicrobiales</taxon>
        <taxon>Pleomorphomonadaceae</taxon>
        <taxon>Methylobrevis</taxon>
    </lineage>
</organism>
<dbReference type="GO" id="GO:0016301">
    <property type="term" value="F:kinase activity"/>
    <property type="evidence" value="ECO:0007669"/>
    <property type="project" value="UniProtKB-KW"/>
</dbReference>
<gene>
    <name evidence="3" type="primary">bmrU_2</name>
    <name evidence="3" type="ORF">A6302_02412</name>
</gene>
<comment type="caution">
    <text evidence="3">The sequence shown here is derived from an EMBL/GenBank/DDBJ whole genome shotgun (WGS) entry which is preliminary data.</text>
</comment>
<keyword evidence="3" id="KW-0808">Transferase</keyword>
<evidence type="ECO:0000313" key="3">
    <source>
        <dbReference type="EMBL" id="ODN70259.1"/>
    </source>
</evidence>
<evidence type="ECO:0000313" key="4">
    <source>
        <dbReference type="Proteomes" id="UP000094622"/>
    </source>
</evidence>
<dbReference type="Gene3D" id="3.40.50.10330">
    <property type="entry name" value="Probable inorganic polyphosphate/atp-NAD kinase, domain 1"/>
    <property type="match status" value="1"/>
</dbReference>
<dbReference type="InterPro" id="IPR050187">
    <property type="entry name" value="Lipid_Phosphate_FormReg"/>
</dbReference>
<sequence>MPDRADATTADRAMHDVSRTPPSLRVRAVVNGMAGTARGTEQDSFCTRLVEAFVAHGHVADCAVVAPEAVEAAIAAAADDPAVDVLVACGGDGTVSLAARHAVRGGKILGVLPGGTMNLFARSLGLSTDLDEAVLQLAAGTPAAVDIAVIEGDGLGTAGLGGRPFVHQFSVGLKARMVKLRKAIVYRSRLGKIVATLRAAAAALSRPPNFEVEIATPEGTERRRASAVAVSNNPFGDRHLPYADRLDGGQLGLYVAAPLSARGALRLGLDLLLGRWRANPDLQSRTATSIRLAFRGGHVRRCVIDGELVDLPPVVTLRIHPGALTVLTPGPIAEIPAGAPAG</sequence>
<dbReference type="InterPro" id="IPR016064">
    <property type="entry name" value="NAD/diacylglycerol_kinase_sf"/>
</dbReference>
<dbReference type="GO" id="GO:0005524">
    <property type="term" value="F:ATP binding"/>
    <property type="evidence" value="ECO:0007669"/>
    <property type="project" value="UniProtKB-KW"/>
</dbReference>
<protein>
    <submittedName>
        <fullName evidence="3">Putative lipid kinase BmrU</fullName>
        <ecNumber evidence="3">2.7.1.-</ecNumber>
    </submittedName>
</protein>
<keyword evidence="4" id="KW-1185">Reference proteome</keyword>
<reference evidence="3 4" key="1">
    <citation type="submission" date="2016-07" db="EMBL/GenBank/DDBJ databases">
        <title>Draft Genome Sequence of Methylobrevis pamukkalensis PK2.</title>
        <authorList>
            <person name="Vasilenko O.V."/>
            <person name="Doronina N.V."/>
            <person name="Shmareva M.N."/>
            <person name="Tarlachkov S.V."/>
            <person name="Mustakhimov I."/>
            <person name="Trotsenko Y.A."/>
        </authorList>
    </citation>
    <scope>NUCLEOTIDE SEQUENCE [LARGE SCALE GENOMIC DNA]</scope>
    <source>
        <strain evidence="3 4">PK2</strain>
    </source>
</reference>
<dbReference type="PANTHER" id="PTHR12358:SF54">
    <property type="entry name" value="SPHINGOSINE KINASE RELATED PROTEIN"/>
    <property type="match status" value="1"/>
</dbReference>
<dbReference type="Gene3D" id="2.60.200.40">
    <property type="match status" value="1"/>
</dbReference>
<dbReference type="SUPFAM" id="SSF111331">
    <property type="entry name" value="NAD kinase/diacylglycerol kinase-like"/>
    <property type="match status" value="1"/>
</dbReference>
<dbReference type="EMBL" id="MCRJ01000056">
    <property type="protein sequence ID" value="ODN70259.1"/>
    <property type="molecule type" value="Genomic_DNA"/>
</dbReference>
<dbReference type="Pfam" id="PF00781">
    <property type="entry name" value="DAGK_cat"/>
    <property type="match status" value="1"/>
</dbReference>
<keyword evidence="3" id="KW-0418">Kinase</keyword>
<evidence type="ECO:0000259" key="2">
    <source>
        <dbReference type="PROSITE" id="PS50146"/>
    </source>
</evidence>
<proteinExistence type="predicted"/>
<name>A0A1E3H1Q2_9HYPH</name>
<dbReference type="InterPro" id="IPR017438">
    <property type="entry name" value="ATP-NAD_kinase_N"/>
</dbReference>
<dbReference type="PANTHER" id="PTHR12358">
    <property type="entry name" value="SPHINGOSINE KINASE"/>
    <property type="match status" value="1"/>
</dbReference>
<evidence type="ECO:0000256" key="1">
    <source>
        <dbReference type="SAM" id="MobiDB-lite"/>
    </source>
</evidence>
<dbReference type="SMART" id="SM00046">
    <property type="entry name" value="DAGKc"/>
    <property type="match status" value="1"/>
</dbReference>
<dbReference type="InterPro" id="IPR001206">
    <property type="entry name" value="Diacylglycerol_kinase_cat_dom"/>
</dbReference>
<dbReference type="Proteomes" id="UP000094622">
    <property type="component" value="Unassembled WGS sequence"/>
</dbReference>
<dbReference type="PATRIC" id="fig|1439726.3.peg.2538"/>
<dbReference type="EC" id="2.7.1.-" evidence="3"/>
<dbReference type="RefSeq" id="WP_083255680.1">
    <property type="nucleotide sequence ID" value="NZ_MCRJ01000056.1"/>
</dbReference>
<dbReference type="PROSITE" id="PS50146">
    <property type="entry name" value="DAGK"/>
    <property type="match status" value="1"/>
</dbReference>
<dbReference type="OrthoDB" id="9815110at2"/>
<accession>A0A1E3H1Q2</accession>
<feature type="region of interest" description="Disordered" evidence="1">
    <location>
        <begin position="1"/>
        <end position="20"/>
    </location>
</feature>